<evidence type="ECO:0000313" key="2">
    <source>
        <dbReference type="EMBL" id="KAF1926534.1"/>
    </source>
</evidence>
<dbReference type="GeneID" id="54347762"/>
<evidence type="ECO:0000256" key="1">
    <source>
        <dbReference type="SAM" id="MobiDB-lite"/>
    </source>
</evidence>
<keyword evidence="3" id="KW-1185">Reference proteome</keyword>
<reference evidence="2" key="1">
    <citation type="journal article" date="2020" name="Stud. Mycol.">
        <title>101 Dothideomycetes genomes: a test case for predicting lifestyles and emergence of pathogens.</title>
        <authorList>
            <person name="Haridas S."/>
            <person name="Albert R."/>
            <person name="Binder M."/>
            <person name="Bloem J."/>
            <person name="Labutti K."/>
            <person name="Salamov A."/>
            <person name="Andreopoulos B."/>
            <person name="Baker S."/>
            <person name="Barry K."/>
            <person name="Bills G."/>
            <person name="Bluhm B."/>
            <person name="Cannon C."/>
            <person name="Castanera R."/>
            <person name="Culley D."/>
            <person name="Daum C."/>
            <person name="Ezra D."/>
            <person name="Gonzalez J."/>
            <person name="Henrissat B."/>
            <person name="Kuo A."/>
            <person name="Liang C."/>
            <person name="Lipzen A."/>
            <person name="Lutzoni F."/>
            <person name="Magnuson J."/>
            <person name="Mondo S."/>
            <person name="Nolan M."/>
            <person name="Ohm R."/>
            <person name="Pangilinan J."/>
            <person name="Park H.-J."/>
            <person name="Ramirez L."/>
            <person name="Alfaro M."/>
            <person name="Sun H."/>
            <person name="Tritt A."/>
            <person name="Yoshinaga Y."/>
            <person name="Zwiers L.-H."/>
            <person name="Turgeon B."/>
            <person name="Goodwin S."/>
            <person name="Spatafora J."/>
            <person name="Crous P."/>
            <person name="Grigoriev I."/>
        </authorList>
    </citation>
    <scope>NUCLEOTIDE SEQUENCE</scope>
    <source>
        <strain evidence="2">CBS 183.55</strain>
    </source>
</reference>
<dbReference type="Proteomes" id="UP000800082">
    <property type="component" value="Unassembled WGS sequence"/>
</dbReference>
<name>A0A6A5RHG8_9PLEO</name>
<sequence>MATSSSKPAQPKNTQDRGSTAIQKCVIRLSISTISSLSCCKCAPSPRAIAVQCHGTNIYKGSPYYLSIKMRNRSELDTSSIYDADLSSDAATFEAAKNTPEHCIVRRKDSTCIEAGSTHSKPSDLAAQAQPQAEVHIHNPQLGTKNSKSPRRCGKADWRPDVSSALFSASGQQYGLGDHQRGYLSNTYVTYLSYPDSVTDQQSMMFTTPGPSLHNDTTDPEDHERTSSVTSVSLGSQTGITSLSLSPRCCQTSSDMVTTGRYGPNYALVTPGEENLEGFKSMIYGGIYTQNDVVGQYLARRDAQ</sequence>
<evidence type="ECO:0000313" key="3">
    <source>
        <dbReference type="Proteomes" id="UP000800082"/>
    </source>
</evidence>
<dbReference type="EMBL" id="ML978976">
    <property type="protein sequence ID" value="KAF1926534.1"/>
    <property type="molecule type" value="Genomic_DNA"/>
</dbReference>
<feature type="compositionally biased region" description="Basic and acidic residues" evidence="1">
    <location>
        <begin position="216"/>
        <end position="226"/>
    </location>
</feature>
<feature type="region of interest" description="Disordered" evidence="1">
    <location>
        <begin position="136"/>
        <end position="155"/>
    </location>
</feature>
<dbReference type="AlphaFoldDB" id="A0A6A5RHG8"/>
<dbReference type="RefSeq" id="XP_033446786.1">
    <property type="nucleotide sequence ID" value="XM_033590106.1"/>
</dbReference>
<feature type="region of interest" description="Disordered" evidence="1">
    <location>
        <begin position="209"/>
        <end position="233"/>
    </location>
</feature>
<gene>
    <name evidence="2" type="ORF">M421DRAFT_396354</name>
</gene>
<protein>
    <submittedName>
        <fullName evidence="2">Uncharacterized protein</fullName>
    </submittedName>
</protein>
<accession>A0A6A5RHG8</accession>
<organism evidence="2 3">
    <name type="scientific">Didymella exigua CBS 183.55</name>
    <dbReference type="NCBI Taxonomy" id="1150837"/>
    <lineage>
        <taxon>Eukaryota</taxon>
        <taxon>Fungi</taxon>
        <taxon>Dikarya</taxon>
        <taxon>Ascomycota</taxon>
        <taxon>Pezizomycotina</taxon>
        <taxon>Dothideomycetes</taxon>
        <taxon>Pleosporomycetidae</taxon>
        <taxon>Pleosporales</taxon>
        <taxon>Pleosporineae</taxon>
        <taxon>Didymellaceae</taxon>
        <taxon>Didymella</taxon>
    </lineage>
</organism>
<proteinExistence type="predicted"/>